<accession>A0A511SVP5</accession>
<dbReference type="SUPFAM" id="SSF55961">
    <property type="entry name" value="Bet v1-like"/>
    <property type="match status" value="1"/>
</dbReference>
<evidence type="ECO:0000313" key="5">
    <source>
        <dbReference type="EMBL" id="SET62009.1"/>
    </source>
</evidence>
<dbReference type="AlphaFoldDB" id="A0A511SVP5"/>
<evidence type="ECO:0000313" key="7">
    <source>
        <dbReference type="Proteomes" id="UP000321514"/>
    </source>
</evidence>
<evidence type="ECO:0000313" key="6">
    <source>
        <dbReference type="Proteomes" id="UP000183760"/>
    </source>
</evidence>
<dbReference type="Proteomes" id="UP000321514">
    <property type="component" value="Unassembled WGS sequence"/>
</dbReference>
<feature type="region of interest" description="Disordered" evidence="2">
    <location>
        <begin position="128"/>
        <end position="192"/>
    </location>
</feature>
<dbReference type="EMBL" id="BJXR01000013">
    <property type="protein sequence ID" value="GEN05974.1"/>
    <property type="molecule type" value="Genomic_DNA"/>
</dbReference>
<dbReference type="InterPro" id="IPR023393">
    <property type="entry name" value="START-like_dom_sf"/>
</dbReference>
<comment type="caution">
    <text evidence="4">The sequence shown here is derived from an EMBL/GenBank/DDBJ whole genome shotgun (WGS) entry which is preliminary data.</text>
</comment>
<keyword evidence="6" id="KW-1185">Reference proteome</keyword>
<feature type="compositionally biased region" description="Basic residues" evidence="2">
    <location>
        <begin position="150"/>
        <end position="171"/>
    </location>
</feature>
<name>A0A511SVP5_MYXFU</name>
<comment type="similarity">
    <text evidence="1">Belongs to the AHA1 family.</text>
</comment>
<protein>
    <recommendedName>
        <fullName evidence="3">Activator of Hsp90 ATPase homologue 1/2-like C-terminal domain-containing protein</fullName>
    </recommendedName>
</protein>
<dbReference type="Pfam" id="PF08327">
    <property type="entry name" value="AHSA1"/>
    <property type="match status" value="1"/>
</dbReference>
<dbReference type="EMBL" id="FOIB01000002">
    <property type="protein sequence ID" value="SET62009.1"/>
    <property type="molecule type" value="Genomic_DNA"/>
</dbReference>
<proteinExistence type="inferred from homology"/>
<evidence type="ECO:0000259" key="3">
    <source>
        <dbReference type="Pfam" id="PF08327"/>
    </source>
</evidence>
<reference evidence="5 6" key="1">
    <citation type="submission" date="2016-10" db="EMBL/GenBank/DDBJ databases">
        <authorList>
            <person name="Varghese N."/>
            <person name="Submissions S."/>
        </authorList>
    </citation>
    <scope>NUCLEOTIDE SEQUENCE [LARGE SCALE GENOMIC DNA]</scope>
    <source>
        <strain evidence="5 6">DSM 16525</strain>
    </source>
</reference>
<evidence type="ECO:0000256" key="1">
    <source>
        <dbReference type="ARBA" id="ARBA00006817"/>
    </source>
</evidence>
<organism evidence="4 7">
    <name type="scientific">Myxococcus fulvus</name>
    <dbReference type="NCBI Taxonomy" id="33"/>
    <lineage>
        <taxon>Bacteria</taxon>
        <taxon>Pseudomonadati</taxon>
        <taxon>Myxococcota</taxon>
        <taxon>Myxococcia</taxon>
        <taxon>Myxococcales</taxon>
        <taxon>Cystobacterineae</taxon>
        <taxon>Myxococcaceae</taxon>
        <taxon>Myxococcus</taxon>
    </lineage>
</organism>
<feature type="compositionally biased region" description="Basic residues" evidence="2">
    <location>
        <begin position="180"/>
        <end position="192"/>
    </location>
</feature>
<dbReference type="Proteomes" id="UP000183760">
    <property type="component" value="Unassembled WGS sequence"/>
</dbReference>
<dbReference type="InterPro" id="IPR013538">
    <property type="entry name" value="ASHA1/2-like_C"/>
</dbReference>
<evidence type="ECO:0000313" key="4">
    <source>
        <dbReference type="EMBL" id="GEN05974.1"/>
    </source>
</evidence>
<feature type="domain" description="Activator of Hsp90 ATPase homologue 1/2-like C-terminal" evidence="3">
    <location>
        <begin position="20"/>
        <end position="129"/>
    </location>
</feature>
<dbReference type="OrthoDB" id="5513418at2"/>
<evidence type="ECO:0000256" key="2">
    <source>
        <dbReference type="SAM" id="MobiDB-lite"/>
    </source>
</evidence>
<reference evidence="4 7" key="2">
    <citation type="submission" date="2019-07" db="EMBL/GenBank/DDBJ databases">
        <title>Whole genome shotgun sequence of Myxococcus fulvus NBRC 100333.</title>
        <authorList>
            <person name="Hosoyama A."/>
            <person name="Uohara A."/>
            <person name="Ohji S."/>
            <person name="Ichikawa N."/>
        </authorList>
    </citation>
    <scope>NUCLEOTIDE SEQUENCE [LARGE SCALE GENOMIC DNA]</scope>
    <source>
        <strain evidence="4 7">NBRC 100333</strain>
    </source>
</reference>
<dbReference type="RefSeq" id="WP_143097035.1">
    <property type="nucleotide sequence ID" value="NZ_BJXR01000013.1"/>
</dbReference>
<gene>
    <name evidence="4" type="ORF">MFU01_10110</name>
    <name evidence="5" type="ORF">SAMN05443572_102909</name>
</gene>
<dbReference type="Gene3D" id="3.30.530.20">
    <property type="match status" value="1"/>
</dbReference>
<sequence>MLAGLAADGTYAAGARHTMDVSAEDAWRNWAEGAGLGRWLSSPRTALKEGERTTLKDGTEVLAVRVRPPALLRIRLTRADWPRPRTAQLRVLPAARGNTVALHMEGLPDAASRAGYIQQWKKALSGLETTPAKKSAPKKTGAKATSKQKTGARKAPAKKASARKVATKKTGAKATSKQKASARKTPLKKAST</sequence>